<evidence type="ECO:0000313" key="1">
    <source>
        <dbReference type="EMBL" id="DAD25320.1"/>
    </source>
</evidence>
<gene>
    <name evidence="1" type="ORF">HUJ06_026784</name>
</gene>
<organism evidence="1 2">
    <name type="scientific">Nelumbo nucifera</name>
    <name type="common">Sacred lotus</name>
    <dbReference type="NCBI Taxonomy" id="4432"/>
    <lineage>
        <taxon>Eukaryota</taxon>
        <taxon>Viridiplantae</taxon>
        <taxon>Streptophyta</taxon>
        <taxon>Embryophyta</taxon>
        <taxon>Tracheophyta</taxon>
        <taxon>Spermatophyta</taxon>
        <taxon>Magnoliopsida</taxon>
        <taxon>Proteales</taxon>
        <taxon>Nelumbonaceae</taxon>
        <taxon>Nelumbo</taxon>
    </lineage>
</organism>
<proteinExistence type="predicted"/>
<dbReference type="EMBL" id="DUZY01000001">
    <property type="protein sequence ID" value="DAD25320.1"/>
    <property type="molecule type" value="Genomic_DNA"/>
</dbReference>
<keyword evidence="2" id="KW-1185">Reference proteome</keyword>
<comment type="caution">
    <text evidence="1">The sequence shown here is derived from an EMBL/GenBank/DDBJ whole genome shotgun (WGS) entry which is preliminary data.</text>
</comment>
<name>A0A822XY85_NELNU</name>
<protein>
    <submittedName>
        <fullName evidence="1">Uncharacterized protein</fullName>
    </submittedName>
</protein>
<accession>A0A822XY85</accession>
<sequence length="52" mass="6342">MTEHVSISVVFLPMQPIEKEFELMVNFGEFQVQWEQRRRDILAQNMEQYILL</sequence>
<dbReference type="AlphaFoldDB" id="A0A822XY85"/>
<evidence type="ECO:0000313" key="2">
    <source>
        <dbReference type="Proteomes" id="UP000607653"/>
    </source>
</evidence>
<reference evidence="1 2" key="1">
    <citation type="journal article" date="2020" name="Mol. Biol. Evol.">
        <title>Distinct Expression and Methylation Patterns for Genes with Different Fates following a Single Whole-Genome Duplication in Flowering Plants.</title>
        <authorList>
            <person name="Shi T."/>
            <person name="Rahmani R.S."/>
            <person name="Gugger P.F."/>
            <person name="Wang M."/>
            <person name="Li H."/>
            <person name="Zhang Y."/>
            <person name="Li Z."/>
            <person name="Wang Q."/>
            <person name="Van de Peer Y."/>
            <person name="Marchal K."/>
            <person name="Chen J."/>
        </authorList>
    </citation>
    <scope>NUCLEOTIDE SEQUENCE [LARGE SCALE GENOMIC DNA]</scope>
    <source>
        <tissue evidence="1">Leaf</tissue>
    </source>
</reference>
<dbReference type="Proteomes" id="UP000607653">
    <property type="component" value="Unassembled WGS sequence"/>
</dbReference>